<dbReference type="Pfam" id="PF24121">
    <property type="entry name" value="Cas8b_N"/>
    <property type="match status" value="1"/>
</dbReference>
<evidence type="ECO:0000259" key="3">
    <source>
        <dbReference type="Pfam" id="PF24122"/>
    </source>
</evidence>
<feature type="region of interest" description="Disordered" evidence="1">
    <location>
        <begin position="72"/>
        <end position="93"/>
    </location>
</feature>
<feature type="domain" description="Type I-B CRISPR Cas8b N-terminal" evidence="2">
    <location>
        <begin position="37"/>
        <end position="298"/>
    </location>
</feature>
<feature type="domain" description="Type I-B CRISPR Cas8b C-terminal" evidence="3">
    <location>
        <begin position="306"/>
        <end position="520"/>
    </location>
</feature>
<keyword evidence="5" id="KW-1185">Reference proteome</keyword>
<dbReference type="InterPro" id="IPR030928">
    <property type="entry name" value="MYXAN_cmx8"/>
</dbReference>
<dbReference type="Proteomes" id="UP000182229">
    <property type="component" value="Unassembled WGS sequence"/>
</dbReference>
<dbReference type="Pfam" id="PF24122">
    <property type="entry name" value="Cas8b_C"/>
    <property type="match status" value="1"/>
</dbReference>
<reference evidence="4 5" key="2">
    <citation type="submission" date="2016-12" db="EMBL/GenBank/DDBJ databases">
        <title>Draft Genome Sequence of Cystobacter ferrugineus Strain Cbfe23.</title>
        <authorList>
            <person name="Akbar S."/>
            <person name="Dowd S.E."/>
            <person name="Stevens D.C."/>
        </authorList>
    </citation>
    <scope>NUCLEOTIDE SEQUENCE [LARGE SCALE GENOMIC DNA]</scope>
    <source>
        <strain evidence="4 5">Cbfe23</strain>
    </source>
</reference>
<dbReference type="AlphaFoldDB" id="A0A1L9AVB3"/>
<protein>
    <submittedName>
        <fullName evidence="4">Type I-MYXAN CRISPR-associated protein Cmx8</fullName>
    </submittedName>
</protein>
<organism evidence="4 5">
    <name type="scientific">Cystobacter ferrugineus</name>
    <dbReference type="NCBI Taxonomy" id="83449"/>
    <lineage>
        <taxon>Bacteria</taxon>
        <taxon>Pseudomonadati</taxon>
        <taxon>Myxococcota</taxon>
        <taxon>Myxococcia</taxon>
        <taxon>Myxococcales</taxon>
        <taxon>Cystobacterineae</taxon>
        <taxon>Archangiaceae</taxon>
        <taxon>Cystobacter</taxon>
    </lineage>
</organism>
<dbReference type="NCBIfam" id="TIGR04413">
    <property type="entry name" value="MYXAN_cmx8"/>
    <property type="match status" value="1"/>
</dbReference>
<dbReference type="InterPro" id="IPR056202">
    <property type="entry name" value="Cas8b_C"/>
</dbReference>
<sequence>MVLHYQLGELPSAQHRAGLAGLVLMLQHQQPGPERGVARITQLGEVRASFEFDLEGLRWLFDELYAAGMEERAESKAREGQPPLREEERESKDEKGKVRLKRYFIYEAPVPRAGLLLDLDPTANGRSGHWVKLWRDMVWQTLRGVPASRLPFENRAAGKPTSDAEDAWNALLRPESSVSLSSTDYLGAMDRTADNVSFTDRARFQFLLRFWPFIAQVYVPQKLVLKDDRSRGEPQGYALAIPDVAVLDVFCEEWPRMLRARGVEVLGFRPKEALVDLAVESALKTGQRLRERIARREGASRTSDLVLGYEVFHLDKEGNNVRLYSVARVEPDTSMIDEYEGLRPMLWDPLFRRTRLLNLVERRPWYTGFDRIAATVPYAATFGAPSFRHDARESFKRNEAMSQSETSTPEAALEPLVLQLVRGYVSRRVEKRTSLTWDQVKEGAPQASRRGDYDEARERIARDAFLAVRSRTGQDFVEYFAGTLCSVPHHLGPEKFVLLSRALHERTEVLRTLTLLALSAVG</sequence>
<evidence type="ECO:0000256" key="1">
    <source>
        <dbReference type="SAM" id="MobiDB-lite"/>
    </source>
</evidence>
<gene>
    <name evidence="4" type="ORF">BON30_46165</name>
</gene>
<proteinExistence type="predicted"/>
<dbReference type="STRING" id="83449.BON30_46165"/>
<evidence type="ECO:0000313" key="5">
    <source>
        <dbReference type="Proteomes" id="UP000182229"/>
    </source>
</evidence>
<accession>A0A1L9AVB3</accession>
<reference evidence="5" key="1">
    <citation type="submission" date="2016-11" db="EMBL/GenBank/DDBJ databases">
        <authorList>
            <person name="Shukria A."/>
            <person name="Stevens D.C."/>
        </authorList>
    </citation>
    <scope>NUCLEOTIDE SEQUENCE [LARGE SCALE GENOMIC DNA]</scope>
    <source>
        <strain evidence="5">Cbfe23</strain>
    </source>
</reference>
<evidence type="ECO:0000259" key="2">
    <source>
        <dbReference type="Pfam" id="PF24121"/>
    </source>
</evidence>
<evidence type="ECO:0000313" key="4">
    <source>
        <dbReference type="EMBL" id="OJH33952.1"/>
    </source>
</evidence>
<dbReference type="EMBL" id="MPIN01000025">
    <property type="protein sequence ID" value="OJH33952.1"/>
    <property type="molecule type" value="Genomic_DNA"/>
</dbReference>
<name>A0A1L9AVB3_9BACT</name>
<comment type="caution">
    <text evidence="4">The sequence shown here is derived from an EMBL/GenBank/DDBJ whole genome shotgun (WGS) entry which is preliminary data.</text>
</comment>
<dbReference type="InterPro" id="IPR056201">
    <property type="entry name" value="Cas8b_N"/>
</dbReference>